<dbReference type="InterPro" id="IPR014825">
    <property type="entry name" value="DNA_alkylation"/>
</dbReference>
<dbReference type="EMBL" id="BAAAHQ010000063">
    <property type="protein sequence ID" value="GAA0954020.1"/>
    <property type="molecule type" value="Genomic_DNA"/>
</dbReference>
<name>A0ABP4BSX2_9ACTN</name>
<keyword evidence="2" id="KW-1185">Reference proteome</keyword>
<dbReference type="PANTHER" id="PTHR34070:SF1">
    <property type="entry name" value="DNA ALKYLATION REPAIR PROTEIN"/>
    <property type="match status" value="1"/>
</dbReference>
<dbReference type="RefSeq" id="WP_343955319.1">
    <property type="nucleotide sequence ID" value="NZ_BAAAHQ010000063.1"/>
</dbReference>
<organism evidence="1 2">
    <name type="scientific">Nonomuraea longicatena</name>
    <dbReference type="NCBI Taxonomy" id="83682"/>
    <lineage>
        <taxon>Bacteria</taxon>
        <taxon>Bacillati</taxon>
        <taxon>Actinomycetota</taxon>
        <taxon>Actinomycetes</taxon>
        <taxon>Streptosporangiales</taxon>
        <taxon>Streptosporangiaceae</taxon>
        <taxon>Nonomuraea</taxon>
    </lineage>
</organism>
<dbReference type="Pfam" id="PF08713">
    <property type="entry name" value="DNA_alkylation"/>
    <property type="match status" value="1"/>
</dbReference>
<dbReference type="Gene3D" id="1.25.10.90">
    <property type="match status" value="1"/>
</dbReference>
<proteinExistence type="predicted"/>
<comment type="caution">
    <text evidence="1">The sequence shown here is derived from an EMBL/GenBank/DDBJ whole genome shotgun (WGS) entry which is preliminary data.</text>
</comment>
<dbReference type="CDD" id="cd06561">
    <property type="entry name" value="AlkD_like"/>
    <property type="match status" value="1"/>
</dbReference>
<sequence length="230" mass="26097">MRAERFIDRLTALASPEEQEKIQRYFKGGVSGAIGVRMGEVFDLAKEFVDLPPAELNVLLDSPIREARVGALSIMDKQARLKRTGEGRRKELYDLYLSRMDVIDNWDLVDLAAPWAVGRYLEDKPRDVLDDLARSANPWERRTAVYAALYFTRKGDDDDIYRLAELLIADPHDLIHKAVGGVLRGAGKNDRPRLLAFLDRYAAAMPRTMLTYAMEHLTAEEKAAYRARSA</sequence>
<gene>
    <name evidence="1" type="ORF">GCM10009560_77500</name>
</gene>
<evidence type="ECO:0000313" key="1">
    <source>
        <dbReference type="EMBL" id="GAA0954020.1"/>
    </source>
</evidence>
<dbReference type="PANTHER" id="PTHR34070">
    <property type="entry name" value="ARMADILLO-TYPE FOLD"/>
    <property type="match status" value="1"/>
</dbReference>
<dbReference type="InterPro" id="IPR016024">
    <property type="entry name" value="ARM-type_fold"/>
</dbReference>
<protein>
    <submittedName>
        <fullName evidence="1">DNA alkylation repair protein</fullName>
    </submittedName>
</protein>
<dbReference type="SUPFAM" id="SSF48371">
    <property type="entry name" value="ARM repeat"/>
    <property type="match status" value="1"/>
</dbReference>
<accession>A0ABP4BSX2</accession>
<dbReference type="Proteomes" id="UP001501578">
    <property type="component" value="Unassembled WGS sequence"/>
</dbReference>
<reference evidence="2" key="1">
    <citation type="journal article" date="2019" name="Int. J. Syst. Evol. Microbiol.">
        <title>The Global Catalogue of Microorganisms (GCM) 10K type strain sequencing project: providing services to taxonomists for standard genome sequencing and annotation.</title>
        <authorList>
            <consortium name="The Broad Institute Genomics Platform"/>
            <consortium name="The Broad Institute Genome Sequencing Center for Infectious Disease"/>
            <person name="Wu L."/>
            <person name="Ma J."/>
        </authorList>
    </citation>
    <scope>NUCLEOTIDE SEQUENCE [LARGE SCALE GENOMIC DNA]</scope>
    <source>
        <strain evidence="2">JCM 11136</strain>
    </source>
</reference>
<evidence type="ECO:0000313" key="2">
    <source>
        <dbReference type="Proteomes" id="UP001501578"/>
    </source>
</evidence>